<evidence type="ECO:0000313" key="9">
    <source>
        <dbReference type="Proteomes" id="UP000054516"/>
    </source>
</evidence>
<evidence type="ECO:0000259" key="7">
    <source>
        <dbReference type="Pfam" id="PF20684"/>
    </source>
</evidence>
<feature type="domain" description="Rhodopsin" evidence="7">
    <location>
        <begin position="48"/>
        <end position="232"/>
    </location>
</feature>
<keyword evidence="2 6" id="KW-0812">Transmembrane</keyword>
<feature type="transmembrane region" description="Helical" evidence="6">
    <location>
        <begin position="346"/>
        <end position="368"/>
    </location>
</feature>
<dbReference type="OMA" id="PKANITH"/>
<evidence type="ECO:0000256" key="6">
    <source>
        <dbReference type="SAM" id="Phobius"/>
    </source>
</evidence>
<dbReference type="Proteomes" id="UP000054516">
    <property type="component" value="Unassembled WGS sequence"/>
</dbReference>
<feature type="transmembrane region" description="Helical" evidence="6">
    <location>
        <begin position="106"/>
        <end position="127"/>
    </location>
</feature>
<dbReference type="AlphaFoldDB" id="A0A1W2TJN3"/>
<dbReference type="PANTHER" id="PTHR33048:SF47">
    <property type="entry name" value="INTEGRAL MEMBRANE PROTEIN-RELATED"/>
    <property type="match status" value="1"/>
</dbReference>
<evidence type="ECO:0000256" key="2">
    <source>
        <dbReference type="ARBA" id="ARBA00022692"/>
    </source>
</evidence>
<feature type="transmembrane region" description="Helical" evidence="6">
    <location>
        <begin position="53"/>
        <end position="71"/>
    </location>
</feature>
<reference evidence="8" key="1">
    <citation type="submission" date="2016-03" db="EMBL/GenBank/DDBJ databases">
        <title>Draft genome sequence of Rosellinia necatrix.</title>
        <authorList>
            <person name="Kanematsu S."/>
        </authorList>
    </citation>
    <scope>NUCLEOTIDE SEQUENCE [LARGE SCALE GENOMIC DNA]</scope>
    <source>
        <strain evidence="8">W97</strain>
    </source>
</reference>
<keyword evidence="8" id="KW-0969">Cilium</keyword>
<dbReference type="STRING" id="77044.A0A1W2TJN3"/>
<dbReference type="InterPro" id="IPR049326">
    <property type="entry name" value="Rhodopsin_dom_fungi"/>
</dbReference>
<keyword evidence="4 6" id="KW-0472">Membrane</keyword>
<evidence type="ECO:0000256" key="1">
    <source>
        <dbReference type="ARBA" id="ARBA00004141"/>
    </source>
</evidence>
<feature type="transmembrane region" description="Helical" evidence="6">
    <location>
        <begin position="12"/>
        <end position="33"/>
    </location>
</feature>
<proteinExistence type="inferred from homology"/>
<evidence type="ECO:0000313" key="8">
    <source>
        <dbReference type="EMBL" id="GAP88409.1"/>
    </source>
</evidence>
<feature type="transmembrane region" description="Helical" evidence="6">
    <location>
        <begin position="306"/>
        <end position="326"/>
    </location>
</feature>
<protein>
    <submittedName>
        <fullName evidence="8">Putative archaeal flagellin n-terminal-like domain-containing protein</fullName>
    </submittedName>
</protein>
<dbReference type="GO" id="GO:0016020">
    <property type="term" value="C:membrane"/>
    <property type="evidence" value="ECO:0007669"/>
    <property type="project" value="UniProtKB-SubCell"/>
</dbReference>
<evidence type="ECO:0000256" key="3">
    <source>
        <dbReference type="ARBA" id="ARBA00022989"/>
    </source>
</evidence>
<evidence type="ECO:0000256" key="4">
    <source>
        <dbReference type="ARBA" id="ARBA00023136"/>
    </source>
</evidence>
<gene>
    <name evidence="8" type="ORF">SAMD00023353_2900880</name>
</gene>
<feature type="transmembrane region" description="Helical" evidence="6">
    <location>
        <begin position="148"/>
        <end position="173"/>
    </location>
</feature>
<dbReference type="EMBL" id="DF977474">
    <property type="protein sequence ID" value="GAP88409.1"/>
    <property type="molecule type" value="Genomic_DNA"/>
</dbReference>
<keyword evidence="3 6" id="KW-1133">Transmembrane helix</keyword>
<dbReference type="PANTHER" id="PTHR33048">
    <property type="entry name" value="PTH11-LIKE INTEGRAL MEMBRANE PROTEIN (AFU_ORTHOLOGUE AFUA_5G11245)"/>
    <property type="match status" value="1"/>
</dbReference>
<comment type="subcellular location">
    <subcellularLocation>
        <location evidence="1">Membrane</location>
        <topology evidence="1">Multi-pass membrane protein</topology>
    </subcellularLocation>
</comment>
<dbReference type="InterPro" id="IPR052337">
    <property type="entry name" value="SAT4-like"/>
</dbReference>
<accession>A0A1W2TJN3</accession>
<dbReference type="OrthoDB" id="5372266at2759"/>
<keyword evidence="8" id="KW-0966">Cell projection</keyword>
<name>A0A1W2TJN3_ROSNE</name>
<comment type="similarity">
    <text evidence="5">Belongs to the SAT4 family.</text>
</comment>
<sequence length="398" mass="43899">MVYQDIDIPLPAFIAIDFIGLAVALVPIGLRFWLRWQERPRRPQPATRNLSDALVAVAWLSGAALVGVNTWKNALRQRHLGEPGLYYGVPRDRAAHLLRVSWVSLFFIYISLWASKFALIAYFAKFVDLTPTTTTTTTTMTMKTGRSWLVPAAALFAAATFALHLVLLARWCVPVAANWDVRDGRLCSAVHDIRAVSVSTVANVATDLVVLALPVYVLWTVRRARRARDAIADPTTTIAITDTNTDTTNTDTTNTNTSTNTTTNTTAIVFVATTTTTSTTTTTKKTKEKKKKTKTKTKTATAAERAGFALVAAVAGLSIVAALARWVTLWLVHDVPKANITHTIDVWALVEIVASIVAVCLPSLRAFVRRHRHRHRRRRRLTGTPPEPKLPEFAVETV</sequence>
<keyword evidence="9" id="KW-1185">Reference proteome</keyword>
<dbReference type="Pfam" id="PF20684">
    <property type="entry name" value="Fung_rhodopsin"/>
    <property type="match status" value="1"/>
</dbReference>
<feature type="transmembrane region" description="Helical" evidence="6">
    <location>
        <begin position="193"/>
        <end position="219"/>
    </location>
</feature>
<keyword evidence="8" id="KW-0282">Flagellum</keyword>
<organism evidence="8">
    <name type="scientific">Rosellinia necatrix</name>
    <name type="common">White root-rot fungus</name>
    <dbReference type="NCBI Taxonomy" id="77044"/>
    <lineage>
        <taxon>Eukaryota</taxon>
        <taxon>Fungi</taxon>
        <taxon>Dikarya</taxon>
        <taxon>Ascomycota</taxon>
        <taxon>Pezizomycotina</taxon>
        <taxon>Sordariomycetes</taxon>
        <taxon>Xylariomycetidae</taxon>
        <taxon>Xylariales</taxon>
        <taxon>Xylariaceae</taxon>
        <taxon>Rosellinia</taxon>
    </lineage>
</organism>
<evidence type="ECO:0000256" key="5">
    <source>
        <dbReference type="ARBA" id="ARBA00038359"/>
    </source>
</evidence>